<accession>A0AA40GCR4</accession>
<reference evidence="1" key="1">
    <citation type="submission" date="2021-10" db="EMBL/GenBank/DDBJ databases">
        <title>Melipona bicolor Genome sequencing and assembly.</title>
        <authorList>
            <person name="Araujo N.S."/>
            <person name="Arias M.C."/>
        </authorList>
    </citation>
    <scope>NUCLEOTIDE SEQUENCE</scope>
    <source>
        <strain evidence="1">USP_2M_L1-L4_2017</strain>
        <tissue evidence="1">Whole body</tissue>
    </source>
</reference>
<organism evidence="1 2">
    <name type="scientific">Melipona bicolor</name>
    <dbReference type="NCBI Taxonomy" id="60889"/>
    <lineage>
        <taxon>Eukaryota</taxon>
        <taxon>Metazoa</taxon>
        <taxon>Ecdysozoa</taxon>
        <taxon>Arthropoda</taxon>
        <taxon>Hexapoda</taxon>
        <taxon>Insecta</taxon>
        <taxon>Pterygota</taxon>
        <taxon>Neoptera</taxon>
        <taxon>Endopterygota</taxon>
        <taxon>Hymenoptera</taxon>
        <taxon>Apocrita</taxon>
        <taxon>Aculeata</taxon>
        <taxon>Apoidea</taxon>
        <taxon>Anthophila</taxon>
        <taxon>Apidae</taxon>
        <taxon>Melipona</taxon>
    </lineage>
</organism>
<keyword evidence="2" id="KW-1185">Reference proteome</keyword>
<sequence length="103" mass="12384">MKRRRIDGGMKQLAGIRFLYYFFVLTKHQRVLEMACEKEAKKRLFRLTLLYTYDGCIVFNATSGILKNSESLDKAFRDRNREREREREVVLFLYCTYNNNITV</sequence>
<comment type="caution">
    <text evidence="1">The sequence shown here is derived from an EMBL/GenBank/DDBJ whole genome shotgun (WGS) entry which is preliminary data.</text>
</comment>
<evidence type="ECO:0000313" key="2">
    <source>
        <dbReference type="Proteomes" id="UP001177670"/>
    </source>
</evidence>
<gene>
    <name evidence="1" type="ORF">K0M31_000023</name>
</gene>
<name>A0AA40GCR4_9HYME</name>
<dbReference type="AlphaFoldDB" id="A0AA40GCR4"/>
<evidence type="ECO:0000313" key="1">
    <source>
        <dbReference type="EMBL" id="KAK1135428.1"/>
    </source>
</evidence>
<proteinExistence type="predicted"/>
<protein>
    <submittedName>
        <fullName evidence="1">Uncharacterized protein</fullName>
    </submittedName>
</protein>
<dbReference type="EMBL" id="JAHYIQ010000001">
    <property type="protein sequence ID" value="KAK1135428.1"/>
    <property type="molecule type" value="Genomic_DNA"/>
</dbReference>
<dbReference type="Proteomes" id="UP001177670">
    <property type="component" value="Unassembled WGS sequence"/>
</dbReference>